<dbReference type="Proteomes" id="UP000023152">
    <property type="component" value="Unassembled WGS sequence"/>
</dbReference>
<protein>
    <submittedName>
        <fullName evidence="2">Uncharacterized protein</fullName>
    </submittedName>
</protein>
<sequence>MLANGSGTESEGEDPPTKNNYRSIPDGLDKNKKTLSKRCEHKRKKESEKIFKNANQSTTSYTHSKTVSSETYFDGKNVIHQSKGVEQDSQGLHKMGIFRKYNNKTHTLLKEKTKANEDWAEKEETIGFILDDKNALEDFHNKFQKQFRHGIYFEFAFC</sequence>
<feature type="compositionally biased region" description="Basic residues" evidence="1">
    <location>
        <begin position="33"/>
        <end position="44"/>
    </location>
</feature>
<feature type="compositionally biased region" description="Polar residues" evidence="1">
    <location>
        <begin position="53"/>
        <end position="65"/>
    </location>
</feature>
<keyword evidence="3" id="KW-1185">Reference proteome</keyword>
<dbReference type="AlphaFoldDB" id="X6NVW8"/>
<organism evidence="2 3">
    <name type="scientific">Reticulomyxa filosa</name>
    <dbReference type="NCBI Taxonomy" id="46433"/>
    <lineage>
        <taxon>Eukaryota</taxon>
        <taxon>Sar</taxon>
        <taxon>Rhizaria</taxon>
        <taxon>Retaria</taxon>
        <taxon>Foraminifera</taxon>
        <taxon>Monothalamids</taxon>
        <taxon>Reticulomyxidae</taxon>
        <taxon>Reticulomyxa</taxon>
    </lineage>
</organism>
<feature type="region of interest" description="Disordered" evidence="1">
    <location>
        <begin position="1"/>
        <end position="65"/>
    </location>
</feature>
<evidence type="ECO:0000313" key="2">
    <source>
        <dbReference type="EMBL" id="ETO29969.1"/>
    </source>
</evidence>
<dbReference type="EMBL" id="ASPP01005748">
    <property type="protein sequence ID" value="ETO29969.1"/>
    <property type="molecule type" value="Genomic_DNA"/>
</dbReference>
<proteinExistence type="predicted"/>
<name>X6NVW8_RETFI</name>
<gene>
    <name evidence="2" type="ORF">RFI_07151</name>
</gene>
<accession>X6NVW8</accession>
<comment type="caution">
    <text evidence="2">The sequence shown here is derived from an EMBL/GenBank/DDBJ whole genome shotgun (WGS) entry which is preliminary data.</text>
</comment>
<evidence type="ECO:0000256" key="1">
    <source>
        <dbReference type="SAM" id="MobiDB-lite"/>
    </source>
</evidence>
<evidence type="ECO:0000313" key="3">
    <source>
        <dbReference type="Proteomes" id="UP000023152"/>
    </source>
</evidence>
<reference evidence="2 3" key="1">
    <citation type="journal article" date="2013" name="Curr. Biol.">
        <title>The Genome of the Foraminiferan Reticulomyxa filosa.</title>
        <authorList>
            <person name="Glockner G."/>
            <person name="Hulsmann N."/>
            <person name="Schleicher M."/>
            <person name="Noegel A.A."/>
            <person name="Eichinger L."/>
            <person name="Gallinger C."/>
            <person name="Pawlowski J."/>
            <person name="Sierra R."/>
            <person name="Euteneuer U."/>
            <person name="Pillet L."/>
            <person name="Moustafa A."/>
            <person name="Platzer M."/>
            <person name="Groth M."/>
            <person name="Szafranski K."/>
            <person name="Schliwa M."/>
        </authorList>
    </citation>
    <scope>NUCLEOTIDE SEQUENCE [LARGE SCALE GENOMIC DNA]</scope>
</reference>